<reference evidence="2" key="1">
    <citation type="submission" date="2021-01" db="EMBL/GenBank/DDBJ databases">
        <authorList>
            <consortium name="Genoscope - CEA"/>
            <person name="William W."/>
        </authorList>
    </citation>
    <scope>NUCLEOTIDE SEQUENCE</scope>
</reference>
<dbReference type="AlphaFoldDB" id="A0A8S1RV07"/>
<dbReference type="EMBL" id="CAJJDN010000398">
    <property type="protein sequence ID" value="CAD8131182.1"/>
    <property type="molecule type" value="Genomic_DNA"/>
</dbReference>
<dbReference type="InterPro" id="IPR000719">
    <property type="entry name" value="Prot_kinase_dom"/>
</dbReference>
<name>A0A8S1RV07_9CILI</name>
<evidence type="ECO:0000313" key="2">
    <source>
        <dbReference type="EMBL" id="CAD8131182.1"/>
    </source>
</evidence>
<sequence>MHRDLKLEYLLLRTKDKDSDVIIADFGLALIFDQQPLYKRCGTPGFVESVIFTYIDNCPFYNEKCDIFNAGIVFYMLIIEAQPFEGSNYKEIIQSKKDLSNSLFSQTNNKDIFKFVFFQESLNSQEYIKENAKV</sequence>
<proteinExistence type="predicted"/>
<dbReference type="PANTHER" id="PTHR24347">
    <property type="entry name" value="SERINE/THREONINE-PROTEIN KINASE"/>
    <property type="match status" value="1"/>
</dbReference>
<dbReference type="Proteomes" id="UP000692954">
    <property type="component" value="Unassembled WGS sequence"/>
</dbReference>
<dbReference type="PROSITE" id="PS50011">
    <property type="entry name" value="PROTEIN_KINASE_DOM"/>
    <property type="match status" value="1"/>
</dbReference>
<dbReference type="OrthoDB" id="75710at2759"/>
<evidence type="ECO:0000259" key="1">
    <source>
        <dbReference type="PROSITE" id="PS50011"/>
    </source>
</evidence>
<feature type="domain" description="Protein kinase" evidence="1">
    <location>
        <begin position="1"/>
        <end position="134"/>
    </location>
</feature>
<accession>A0A8S1RV07</accession>
<dbReference type="Pfam" id="PF00069">
    <property type="entry name" value="Pkinase"/>
    <property type="match status" value="1"/>
</dbReference>
<keyword evidence="3" id="KW-1185">Reference proteome</keyword>
<evidence type="ECO:0000313" key="3">
    <source>
        <dbReference type="Proteomes" id="UP000692954"/>
    </source>
</evidence>
<dbReference type="GO" id="GO:0005524">
    <property type="term" value="F:ATP binding"/>
    <property type="evidence" value="ECO:0007669"/>
    <property type="project" value="InterPro"/>
</dbReference>
<comment type="caution">
    <text evidence="2">The sequence shown here is derived from an EMBL/GenBank/DDBJ whole genome shotgun (WGS) entry which is preliminary data.</text>
</comment>
<protein>
    <recommendedName>
        <fullName evidence="1">Protein kinase domain-containing protein</fullName>
    </recommendedName>
</protein>
<dbReference type="GO" id="GO:0004672">
    <property type="term" value="F:protein kinase activity"/>
    <property type="evidence" value="ECO:0007669"/>
    <property type="project" value="InterPro"/>
</dbReference>
<gene>
    <name evidence="2" type="ORF">PSON_ATCC_30995.1.T3980005</name>
</gene>
<organism evidence="2 3">
    <name type="scientific">Paramecium sonneborni</name>
    <dbReference type="NCBI Taxonomy" id="65129"/>
    <lineage>
        <taxon>Eukaryota</taxon>
        <taxon>Sar</taxon>
        <taxon>Alveolata</taxon>
        <taxon>Ciliophora</taxon>
        <taxon>Intramacronucleata</taxon>
        <taxon>Oligohymenophorea</taxon>
        <taxon>Peniculida</taxon>
        <taxon>Parameciidae</taxon>
        <taxon>Paramecium</taxon>
    </lineage>
</organism>